<comment type="caution">
    <text evidence="2">The sequence shown here is derived from an EMBL/GenBank/DDBJ whole genome shotgun (WGS) entry which is preliminary data.</text>
</comment>
<name>A0A8J2HNC8_COTCN</name>
<dbReference type="Gene3D" id="3.20.20.190">
    <property type="entry name" value="Phosphatidylinositol (PI) phosphodiesterase"/>
    <property type="match status" value="1"/>
</dbReference>
<dbReference type="Pfam" id="PF03009">
    <property type="entry name" value="GDPD"/>
    <property type="match status" value="1"/>
</dbReference>
<dbReference type="GO" id="GO:0006644">
    <property type="term" value="P:phospholipid metabolic process"/>
    <property type="evidence" value="ECO:0007669"/>
    <property type="project" value="TreeGrafter"/>
</dbReference>
<gene>
    <name evidence="2" type="ORF">HICCMSTLAB_LOCUS12641</name>
</gene>
<dbReference type="GO" id="GO:0005886">
    <property type="term" value="C:plasma membrane"/>
    <property type="evidence" value="ECO:0007669"/>
    <property type="project" value="TreeGrafter"/>
</dbReference>
<evidence type="ECO:0000313" key="2">
    <source>
        <dbReference type="EMBL" id="CAG5107222.1"/>
    </source>
</evidence>
<evidence type="ECO:0000259" key="1">
    <source>
        <dbReference type="PROSITE" id="PS51704"/>
    </source>
</evidence>
<dbReference type="GO" id="GO:0006580">
    <property type="term" value="P:ethanolamine metabolic process"/>
    <property type="evidence" value="ECO:0007669"/>
    <property type="project" value="TreeGrafter"/>
</dbReference>
<sequence length="385" mass="44590">MSGILKTLFDSAALWIYLQAFWYILISILYYFSIPWILWGTLIIVILSWVLRNPPPDKKIVNKVLGVDPSNLKTTDDKLTLLSDNHHHHHNNNSINNGDKLTNNEFCMRVIGHRGGGYDYPENSLSAFNNCKAKGCNTVEIDLRRTKDNIPIIFHDETIERLTGKIGVIKDMTWDELKDLDISCNHPLRETFKGGERILSFNEAIEQCLNNDLNIVIDVKDSNLDFVQIILDAYKKYPKLYEKAWITSCFPVTIYMLRRRDPKIVTCLAFEPKVFLGLAEESSREHGLTRTKSFVKNLLIFILDILHEWALTRFTYFILGISCVLLHKDIISPHIIEEWKSRGVRVIAWPINLPSEKIHYTKTLKVVIIFIYLVGGRYIYNSIYA</sequence>
<dbReference type="OrthoDB" id="197419at2759"/>
<accession>A0A8J2HNC8</accession>
<dbReference type="GO" id="GO:0008889">
    <property type="term" value="F:glycerophosphodiester phosphodiesterase activity"/>
    <property type="evidence" value="ECO:0007669"/>
    <property type="project" value="TreeGrafter"/>
</dbReference>
<keyword evidence="3" id="KW-1185">Reference proteome</keyword>
<evidence type="ECO:0000313" key="3">
    <source>
        <dbReference type="Proteomes" id="UP000786811"/>
    </source>
</evidence>
<feature type="domain" description="GP-PDE" evidence="1">
    <location>
        <begin position="108"/>
        <end position="385"/>
    </location>
</feature>
<feature type="non-terminal residue" evidence="2">
    <location>
        <position position="1"/>
    </location>
</feature>
<dbReference type="Proteomes" id="UP000786811">
    <property type="component" value="Unassembled WGS sequence"/>
</dbReference>
<dbReference type="PANTHER" id="PTHR46320:SF1">
    <property type="entry name" value="GLYCEROPHOSPHODIESTER PHOSPHODIESTERASE 1"/>
    <property type="match status" value="1"/>
</dbReference>
<reference evidence="2" key="1">
    <citation type="submission" date="2021-04" db="EMBL/GenBank/DDBJ databases">
        <authorList>
            <person name="Chebbi M.A.C M."/>
        </authorList>
    </citation>
    <scope>NUCLEOTIDE SEQUENCE</scope>
</reference>
<dbReference type="PROSITE" id="PS50007">
    <property type="entry name" value="PIPLC_X_DOMAIN"/>
    <property type="match status" value="1"/>
</dbReference>
<proteinExistence type="predicted"/>
<dbReference type="EMBL" id="CAJNRD030001124">
    <property type="protein sequence ID" value="CAG5107222.1"/>
    <property type="molecule type" value="Genomic_DNA"/>
</dbReference>
<dbReference type="AlphaFoldDB" id="A0A8J2HNC8"/>
<dbReference type="InterPro" id="IPR030395">
    <property type="entry name" value="GP_PDE_dom"/>
</dbReference>
<dbReference type="SUPFAM" id="SSF51695">
    <property type="entry name" value="PLC-like phosphodiesterases"/>
    <property type="match status" value="1"/>
</dbReference>
<dbReference type="PROSITE" id="PS51704">
    <property type="entry name" value="GP_PDE"/>
    <property type="match status" value="1"/>
</dbReference>
<protein>
    <submittedName>
        <fullName evidence="2">Similar to GDE1: Glycerophosphodiester phosphodiesterase 1 (Bos taurus)</fullName>
    </submittedName>
</protein>
<dbReference type="GO" id="GO:0070291">
    <property type="term" value="P:N-acylethanolamine metabolic process"/>
    <property type="evidence" value="ECO:0007669"/>
    <property type="project" value="TreeGrafter"/>
</dbReference>
<dbReference type="PANTHER" id="PTHR46320">
    <property type="entry name" value="GLYCEROPHOSPHODIESTER PHOSPHODIESTERASE 1"/>
    <property type="match status" value="1"/>
</dbReference>
<dbReference type="InterPro" id="IPR017946">
    <property type="entry name" value="PLC-like_Pdiesterase_TIM-brl"/>
</dbReference>
<organism evidence="2 3">
    <name type="scientific">Cotesia congregata</name>
    <name type="common">Parasitoid wasp</name>
    <name type="synonym">Apanteles congregatus</name>
    <dbReference type="NCBI Taxonomy" id="51543"/>
    <lineage>
        <taxon>Eukaryota</taxon>
        <taxon>Metazoa</taxon>
        <taxon>Ecdysozoa</taxon>
        <taxon>Arthropoda</taxon>
        <taxon>Hexapoda</taxon>
        <taxon>Insecta</taxon>
        <taxon>Pterygota</taxon>
        <taxon>Neoptera</taxon>
        <taxon>Endopterygota</taxon>
        <taxon>Hymenoptera</taxon>
        <taxon>Apocrita</taxon>
        <taxon>Ichneumonoidea</taxon>
        <taxon>Braconidae</taxon>
        <taxon>Microgastrinae</taxon>
        <taxon>Cotesia</taxon>
    </lineage>
</organism>